<dbReference type="InterPro" id="IPR003856">
    <property type="entry name" value="LPS_length_determ_N"/>
</dbReference>
<sequence length="773" mass="81420">MPGANSFSVPPSDQPPSDIDLGALGRAIWAKKVLIIGPTLLVAAAALFLTGKLTPLYKSEASLLIETSENAYTRPSTEQAQNAAVEADELAVTSQVQLLMSRDLARDVVRDLGLADLPEFNPDGGSPSPVNRVLSLFGVIRDPGKMSTEERVLDSYFKKLGVYAVARSRVVVTEFSSENPDLAAKVANTVAERYLQMQQTAKQESTRQASAWLATEIDQLSRRVSEAEAKVEAFRANSNLFMGGGANNVSLTSQQLSDLSAEMSRVRSQQADARAKAQTIRDALKSGKPMESLDLANSGLIGRLAEQRVALASTIARESRTYLPAHPRMKELNAQIESLDQQMKEEAGKLARAYENEADVAAARVASIESAVVDQRKVTGSSNEQEVQLRALERDAKAQRDLLEQFLARYRDAAARERIEATPADARIISRAAASNTPYYPKPIPIVALAAVATFVLLSIAVAVAEFLRTPPTPEVRVPVPTPVAEPSPVVEPSRARWSLGGALAGATGRFRRKEAEPEPPPVVISRVPNVTVPNVTAPEAPSASAATTELPVFGRLQTSAATPLSPQMEVEAADLRLLGDLANHLAAMPKGEGALNILTVGATGGVDAGTIALSLTRSLAAAGRKVVLIDAADTDVISDTVASPRAGGIAELVNGDVSFGEAIQRDRASAAHIIAHGASGALTVPAIQRIGVVFDALGLTYDFVVVLAPSPDTSRGMIELAKKTDAAILVAPTGANEATAMAHTSLLASGISDVVVLLTPDAPARASSVLSA</sequence>
<evidence type="ECO:0000259" key="7">
    <source>
        <dbReference type="Pfam" id="PF02706"/>
    </source>
</evidence>
<dbReference type="SUPFAM" id="SSF52540">
    <property type="entry name" value="P-loop containing nucleoside triphosphate hydrolases"/>
    <property type="match status" value="1"/>
</dbReference>
<dbReference type="Pfam" id="PF02706">
    <property type="entry name" value="Wzz"/>
    <property type="match status" value="1"/>
</dbReference>
<evidence type="ECO:0000256" key="2">
    <source>
        <dbReference type="ARBA" id="ARBA00022475"/>
    </source>
</evidence>
<evidence type="ECO:0000313" key="9">
    <source>
        <dbReference type="Proteomes" id="UP001595796"/>
    </source>
</evidence>
<comment type="caution">
    <text evidence="8">The sequence shown here is derived from an EMBL/GenBank/DDBJ whole genome shotgun (WGS) entry which is preliminary data.</text>
</comment>
<gene>
    <name evidence="8" type="ORF">ACFPFW_08270</name>
</gene>
<evidence type="ECO:0000256" key="3">
    <source>
        <dbReference type="ARBA" id="ARBA00022692"/>
    </source>
</evidence>
<dbReference type="RefSeq" id="WP_114958540.1">
    <property type="nucleotide sequence ID" value="NZ_JBHSJF010000006.1"/>
</dbReference>
<evidence type="ECO:0000256" key="5">
    <source>
        <dbReference type="ARBA" id="ARBA00023136"/>
    </source>
</evidence>
<dbReference type="InterPro" id="IPR027417">
    <property type="entry name" value="P-loop_NTPase"/>
</dbReference>
<evidence type="ECO:0000256" key="4">
    <source>
        <dbReference type="ARBA" id="ARBA00022989"/>
    </source>
</evidence>
<keyword evidence="6" id="KW-0175">Coiled coil</keyword>
<keyword evidence="3" id="KW-0812">Transmembrane</keyword>
<keyword evidence="4" id="KW-1133">Transmembrane helix</keyword>
<organism evidence="8 9">
    <name type="scientific">Flaviflagellibacter deserti</name>
    <dbReference type="NCBI Taxonomy" id="2267266"/>
    <lineage>
        <taxon>Bacteria</taxon>
        <taxon>Pseudomonadati</taxon>
        <taxon>Pseudomonadota</taxon>
        <taxon>Alphaproteobacteria</taxon>
        <taxon>Hyphomicrobiales</taxon>
        <taxon>Flaviflagellibacter</taxon>
    </lineage>
</organism>
<evidence type="ECO:0000256" key="6">
    <source>
        <dbReference type="SAM" id="Coils"/>
    </source>
</evidence>
<dbReference type="Proteomes" id="UP001595796">
    <property type="component" value="Unassembled WGS sequence"/>
</dbReference>
<dbReference type="PANTHER" id="PTHR32309:SF13">
    <property type="entry name" value="FERRIC ENTEROBACTIN TRANSPORT PROTEIN FEPE"/>
    <property type="match status" value="1"/>
</dbReference>
<dbReference type="EMBL" id="JBHSJF010000006">
    <property type="protein sequence ID" value="MFC5068011.1"/>
    <property type="molecule type" value="Genomic_DNA"/>
</dbReference>
<proteinExistence type="predicted"/>
<keyword evidence="2" id="KW-1003">Cell membrane</keyword>
<keyword evidence="9" id="KW-1185">Reference proteome</keyword>
<feature type="domain" description="Polysaccharide chain length determinant N-terminal" evidence="7">
    <location>
        <begin position="18"/>
        <end position="112"/>
    </location>
</feature>
<evidence type="ECO:0000313" key="8">
    <source>
        <dbReference type="EMBL" id="MFC5068011.1"/>
    </source>
</evidence>
<evidence type="ECO:0000256" key="1">
    <source>
        <dbReference type="ARBA" id="ARBA00004651"/>
    </source>
</evidence>
<keyword evidence="5" id="KW-0472">Membrane</keyword>
<name>A0ABV9YZM6_9HYPH</name>
<feature type="coiled-coil region" evidence="6">
    <location>
        <begin position="329"/>
        <end position="356"/>
    </location>
</feature>
<protein>
    <submittedName>
        <fullName evidence="8">GumC family protein</fullName>
    </submittedName>
</protein>
<feature type="coiled-coil region" evidence="6">
    <location>
        <begin position="217"/>
        <end position="276"/>
    </location>
</feature>
<dbReference type="PANTHER" id="PTHR32309">
    <property type="entry name" value="TYROSINE-PROTEIN KINASE"/>
    <property type="match status" value="1"/>
</dbReference>
<accession>A0ABV9YZM6</accession>
<feature type="coiled-coil region" evidence="6">
    <location>
        <begin position="382"/>
        <end position="409"/>
    </location>
</feature>
<dbReference type="InterPro" id="IPR050445">
    <property type="entry name" value="Bact_polysacc_biosynth/exp"/>
</dbReference>
<reference evidence="9" key="1">
    <citation type="journal article" date="2019" name="Int. J. Syst. Evol. Microbiol.">
        <title>The Global Catalogue of Microorganisms (GCM) 10K type strain sequencing project: providing services to taxonomists for standard genome sequencing and annotation.</title>
        <authorList>
            <consortium name="The Broad Institute Genomics Platform"/>
            <consortium name="The Broad Institute Genome Sequencing Center for Infectious Disease"/>
            <person name="Wu L."/>
            <person name="Ma J."/>
        </authorList>
    </citation>
    <scope>NUCLEOTIDE SEQUENCE [LARGE SCALE GENOMIC DNA]</scope>
    <source>
        <strain evidence="9">CGMCC 1.16444</strain>
    </source>
</reference>
<comment type="subcellular location">
    <subcellularLocation>
        <location evidence="1">Cell membrane</location>
        <topology evidence="1">Multi-pass membrane protein</topology>
    </subcellularLocation>
</comment>
<dbReference type="Gene3D" id="3.40.50.300">
    <property type="entry name" value="P-loop containing nucleotide triphosphate hydrolases"/>
    <property type="match status" value="1"/>
</dbReference>